<dbReference type="OrthoDB" id="2152029at2759"/>
<evidence type="ECO:0000313" key="4">
    <source>
        <dbReference type="EMBL" id="KAF4239281.1"/>
    </source>
</evidence>
<dbReference type="PANTHER" id="PTHR48081:SF21">
    <property type="entry name" value="LIPASE_THIOESTERASE FAMILY PROTEIN (AFU_ORTHOLOGUE AFUA_8G02590)"/>
    <property type="match status" value="1"/>
</dbReference>
<keyword evidence="2" id="KW-1133">Transmembrane helix</keyword>
<dbReference type="InterPro" id="IPR029058">
    <property type="entry name" value="AB_hydrolase_fold"/>
</dbReference>
<dbReference type="Gene3D" id="3.40.50.1820">
    <property type="entry name" value="alpha/beta hydrolase"/>
    <property type="match status" value="1"/>
</dbReference>
<gene>
    <name evidence="4" type="ORF">CNMCM6805_005940</name>
</gene>
<dbReference type="Proteomes" id="UP000653565">
    <property type="component" value="Unassembled WGS sequence"/>
</dbReference>
<evidence type="ECO:0000256" key="2">
    <source>
        <dbReference type="SAM" id="Phobius"/>
    </source>
</evidence>
<comment type="caution">
    <text evidence="4">The sequence shown here is derived from an EMBL/GenBank/DDBJ whole genome shotgun (WGS) entry which is preliminary data.</text>
</comment>
<proteinExistence type="predicted"/>
<protein>
    <recommendedName>
        <fullName evidence="3">Alpha/beta hydrolase fold-3 domain-containing protein</fullName>
    </recommendedName>
</protein>
<keyword evidence="5" id="KW-1185">Reference proteome</keyword>
<feature type="domain" description="Alpha/beta hydrolase fold-3" evidence="3">
    <location>
        <begin position="112"/>
        <end position="312"/>
    </location>
</feature>
<evidence type="ECO:0000313" key="5">
    <source>
        <dbReference type="Proteomes" id="UP000653565"/>
    </source>
</evidence>
<dbReference type="Pfam" id="PF07859">
    <property type="entry name" value="Abhydrolase_3"/>
    <property type="match status" value="1"/>
</dbReference>
<evidence type="ECO:0000259" key="3">
    <source>
        <dbReference type="Pfam" id="PF07859"/>
    </source>
</evidence>
<keyword evidence="2" id="KW-0812">Transmembrane</keyword>
<reference evidence="4" key="2">
    <citation type="submission" date="2020-04" db="EMBL/GenBank/DDBJ databases">
        <authorList>
            <person name="Santos R.A.C."/>
            <person name="Steenwyk J.L."/>
            <person name="Rivero-Menendez O."/>
            <person name="Mead M.E."/>
            <person name="Silva L.P."/>
            <person name="Bastos R.W."/>
            <person name="Alastruey-Izquierdo A."/>
            <person name="Goldman G.H."/>
            <person name="Rokas A."/>
        </authorList>
    </citation>
    <scope>NUCLEOTIDE SEQUENCE</scope>
    <source>
        <strain evidence="4">CNM-CM6805</strain>
    </source>
</reference>
<dbReference type="InterPro" id="IPR050300">
    <property type="entry name" value="GDXG_lipolytic_enzyme"/>
</dbReference>
<keyword evidence="1" id="KW-0378">Hydrolase</keyword>
<feature type="transmembrane region" description="Helical" evidence="2">
    <location>
        <begin position="17"/>
        <end position="36"/>
    </location>
</feature>
<keyword evidence="2" id="KW-0472">Membrane</keyword>
<reference evidence="4" key="1">
    <citation type="journal article" date="2020" name="bioRxiv">
        <title>Genomic and phenotypic heterogeneity of clinical isolates of the human pathogens Aspergillus fumigatus, Aspergillus lentulus and Aspergillus fumigatiaffinis.</title>
        <authorList>
            <person name="dos Santos R.A.C."/>
            <person name="Steenwyk J.L."/>
            <person name="Rivero-Menendez O."/>
            <person name="Mead M.E."/>
            <person name="Silva L.P."/>
            <person name="Bastos R.W."/>
            <person name="Alastruey-Izquierdo A."/>
            <person name="Goldman G.H."/>
            <person name="Rokas A."/>
        </authorList>
    </citation>
    <scope>NUCLEOTIDE SEQUENCE</scope>
    <source>
        <strain evidence="4">CNM-CM6805</strain>
    </source>
</reference>
<dbReference type="GO" id="GO:0016787">
    <property type="term" value="F:hydrolase activity"/>
    <property type="evidence" value="ECO:0007669"/>
    <property type="project" value="UniProtKB-KW"/>
</dbReference>
<evidence type="ECO:0000256" key="1">
    <source>
        <dbReference type="ARBA" id="ARBA00022801"/>
    </source>
</evidence>
<dbReference type="EMBL" id="JAAAPX010000033">
    <property type="protein sequence ID" value="KAF4239281.1"/>
    <property type="molecule type" value="Genomic_DNA"/>
</dbReference>
<organism evidence="4 5">
    <name type="scientific">Aspergillus fumigatiaffinis</name>
    <dbReference type="NCBI Taxonomy" id="340414"/>
    <lineage>
        <taxon>Eukaryota</taxon>
        <taxon>Fungi</taxon>
        <taxon>Dikarya</taxon>
        <taxon>Ascomycota</taxon>
        <taxon>Pezizomycotina</taxon>
        <taxon>Eurotiomycetes</taxon>
        <taxon>Eurotiomycetidae</taxon>
        <taxon>Eurotiales</taxon>
        <taxon>Aspergillaceae</taxon>
        <taxon>Aspergillus</taxon>
        <taxon>Aspergillus subgen. Fumigati</taxon>
    </lineage>
</organism>
<accession>A0A8H4HB74</accession>
<name>A0A8H4HB74_9EURO</name>
<sequence length="373" mass="41512">MAFNKAIKLTLWEKLDFFPAVVSIWITAIWAILTGLRRESNQPKTLFLHIGYAVFRKATTRLSIKQMQYVLPPTNKMYETYIKKTKRLSHTIDLGKGSYGHWIGDAKADNVLIWYHGGGFALPANMGYFKFFANLVDHAARNNKSLAIFSLTYTLAPQATYPTQLRQAVECLRYILTNTPHQPSRIFLGGDSAGGNLVGGVLSHLAHPHPQIDPLSVTENLAGAVMIAPWTLMETDFSDRKIDSSGDLITPAVAGPWAGAYLGTTTRDVYTDLSNAESDWYATFPVESVLICAGGNEILLPIIQDFAEKFKVRTGGDELKEWLLTGQAGFPSSELFVGHREGHVAPIYNLELGDTTETEQGKRVKEWLTKRLF</sequence>
<dbReference type="PANTHER" id="PTHR48081">
    <property type="entry name" value="AB HYDROLASE SUPERFAMILY PROTEIN C4A8.06C"/>
    <property type="match status" value="1"/>
</dbReference>
<dbReference type="AlphaFoldDB" id="A0A8H4HB74"/>
<dbReference type="SUPFAM" id="SSF53474">
    <property type="entry name" value="alpha/beta-Hydrolases"/>
    <property type="match status" value="1"/>
</dbReference>
<dbReference type="InterPro" id="IPR013094">
    <property type="entry name" value="AB_hydrolase_3"/>
</dbReference>